<gene>
    <name evidence="1" type="ORF">A2975_02915</name>
</gene>
<dbReference type="EMBL" id="MGHL01000020">
    <property type="protein sequence ID" value="OGM68685.1"/>
    <property type="molecule type" value="Genomic_DNA"/>
</dbReference>
<evidence type="ECO:0000313" key="2">
    <source>
        <dbReference type="Proteomes" id="UP000178429"/>
    </source>
</evidence>
<name>A0A1F8BZA1_9BACT</name>
<proteinExistence type="predicted"/>
<sequence>MKKTYKSVFGNEVFEIKNPYKEPIFLFTSSSLRFAAYAGWYSAFGQREKCEEWIHQAHREWVKELGAGRKYSFLDRTNDDMYKYIPGEVMDKLVNKFFRDIKEEIKKGRNKNFFP</sequence>
<organism evidence="1 2">
    <name type="scientific">Candidatus Woesebacteria bacterium RIFCSPLOWO2_01_FULL_44_14</name>
    <dbReference type="NCBI Taxonomy" id="1802525"/>
    <lineage>
        <taxon>Bacteria</taxon>
        <taxon>Candidatus Woeseibacteriota</taxon>
    </lineage>
</organism>
<comment type="caution">
    <text evidence="1">The sequence shown here is derived from an EMBL/GenBank/DDBJ whole genome shotgun (WGS) entry which is preliminary data.</text>
</comment>
<dbReference type="AlphaFoldDB" id="A0A1F8BZA1"/>
<accession>A0A1F8BZA1</accession>
<protein>
    <submittedName>
        <fullName evidence="1">Uncharacterized protein</fullName>
    </submittedName>
</protein>
<dbReference type="Proteomes" id="UP000178429">
    <property type="component" value="Unassembled WGS sequence"/>
</dbReference>
<dbReference type="STRING" id="1802525.A2975_02915"/>
<evidence type="ECO:0000313" key="1">
    <source>
        <dbReference type="EMBL" id="OGM68685.1"/>
    </source>
</evidence>
<reference evidence="1 2" key="1">
    <citation type="journal article" date="2016" name="Nat. Commun.">
        <title>Thousands of microbial genomes shed light on interconnected biogeochemical processes in an aquifer system.</title>
        <authorList>
            <person name="Anantharaman K."/>
            <person name="Brown C.T."/>
            <person name="Hug L.A."/>
            <person name="Sharon I."/>
            <person name="Castelle C.J."/>
            <person name="Probst A.J."/>
            <person name="Thomas B.C."/>
            <person name="Singh A."/>
            <person name="Wilkins M.J."/>
            <person name="Karaoz U."/>
            <person name="Brodie E.L."/>
            <person name="Williams K.H."/>
            <person name="Hubbard S.S."/>
            <person name="Banfield J.F."/>
        </authorList>
    </citation>
    <scope>NUCLEOTIDE SEQUENCE [LARGE SCALE GENOMIC DNA]</scope>
</reference>